<evidence type="ECO:0008006" key="4">
    <source>
        <dbReference type="Google" id="ProtNLM"/>
    </source>
</evidence>
<evidence type="ECO:0000313" key="3">
    <source>
        <dbReference type="Proteomes" id="UP001170683"/>
    </source>
</evidence>
<dbReference type="Proteomes" id="UP001170683">
    <property type="component" value="Unassembled WGS sequence"/>
</dbReference>
<protein>
    <recommendedName>
        <fullName evidence="4">Effector</fullName>
    </recommendedName>
</protein>
<proteinExistence type="predicted"/>
<dbReference type="EMBL" id="JAOSIQ010000006">
    <property type="protein sequence ID" value="MDO8064054.1"/>
    <property type="molecule type" value="Genomic_DNA"/>
</dbReference>
<keyword evidence="1" id="KW-1133">Transmembrane helix</keyword>
<organism evidence="2 3">
    <name type="scientific">Candidatus Phytoplasma bonamiae</name>
    <dbReference type="NCBI Taxonomy" id="2982626"/>
    <lineage>
        <taxon>Bacteria</taxon>
        <taxon>Bacillati</taxon>
        <taxon>Mycoplasmatota</taxon>
        <taxon>Mollicutes</taxon>
        <taxon>Acholeplasmatales</taxon>
        <taxon>Acholeplasmataceae</taxon>
        <taxon>Candidatus Phytoplasma</taxon>
        <taxon>16SrII (Peanut WB group)</taxon>
    </lineage>
</organism>
<keyword evidence="3" id="KW-1185">Reference proteome</keyword>
<feature type="transmembrane region" description="Helical" evidence="1">
    <location>
        <begin position="12"/>
        <end position="33"/>
    </location>
</feature>
<evidence type="ECO:0000256" key="1">
    <source>
        <dbReference type="SAM" id="Phobius"/>
    </source>
</evidence>
<keyword evidence="1" id="KW-0812">Transmembrane</keyword>
<gene>
    <name evidence="2" type="ORF">OC701_01025</name>
</gene>
<dbReference type="RefSeq" id="WP_304514257.1">
    <property type="nucleotide sequence ID" value="NZ_JAOSIQ010000006.1"/>
</dbReference>
<reference evidence="2 3" key="1">
    <citation type="journal article" date="2023" name="Int. J. Syst. Evol. Microbiol.">
        <title>The observation of taxonomic boundaries for the 16SrII and 16SrXXV phytoplasmas using genome-based delimitation.</title>
        <authorList>
            <person name="Rodrigues Jardim B."/>
            <person name="Tran-Nguyen L.T.T."/>
            <person name="Gambley C."/>
            <person name="Al-Sadi A.M."/>
            <person name="Al-Subhi A.M."/>
            <person name="Foissac X."/>
            <person name="Salar P."/>
            <person name="Cai H."/>
            <person name="Yang J.Y."/>
            <person name="Davis R."/>
            <person name="Jones L."/>
            <person name="Rodoni B."/>
            <person name="Constable F.E."/>
        </authorList>
    </citation>
    <scope>NUCLEOTIDE SEQUENCE [LARGE SCALE GENOMIC DNA]</scope>
    <source>
        <strain evidence="2">BAWM-225</strain>
    </source>
</reference>
<comment type="caution">
    <text evidence="2">The sequence shown here is derived from an EMBL/GenBank/DDBJ whole genome shotgun (WGS) entry which is preliminary data.</text>
</comment>
<evidence type="ECO:0000313" key="2">
    <source>
        <dbReference type="EMBL" id="MDO8064054.1"/>
    </source>
</evidence>
<sequence length="140" mass="16310">MNKQNFWSKYFVTIRIILLLGIAMMILMNQNYYITNQIPTPLSASKSEEETLKSEKLLSPSAIKSPKTTISPKIKTYFFTEPVDLLEREKEEIVELKKSRPSSLDLLKDSKNPINEYQHQYDEHQSQLNALLPFQIAFVK</sequence>
<name>A0ABT9D3S1_9MOLU</name>
<keyword evidence="1" id="KW-0472">Membrane</keyword>
<accession>A0ABT9D3S1</accession>